<evidence type="ECO:0000256" key="1">
    <source>
        <dbReference type="SAM" id="Phobius"/>
    </source>
</evidence>
<feature type="transmembrane region" description="Helical" evidence="1">
    <location>
        <begin position="293"/>
        <end position="313"/>
    </location>
</feature>
<dbReference type="EMBL" id="JACHXD010000016">
    <property type="protein sequence ID" value="MBB3121390.1"/>
    <property type="molecule type" value="Genomic_DNA"/>
</dbReference>
<keyword evidence="4" id="KW-1185">Reference proteome</keyword>
<keyword evidence="1" id="KW-0812">Transmembrane</keyword>
<keyword evidence="1" id="KW-0472">Membrane</keyword>
<evidence type="ECO:0000313" key="3">
    <source>
        <dbReference type="EMBL" id="MBB3121390.1"/>
    </source>
</evidence>
<dbReference type="InterPro" id="IPR032809">
    <property type="entry name" value="Put_HupE_UreJ"/>
</dbReference>
<dbReference type="AlphaFoldDB" id="A0A7W5BEE9"/>
<proteinExistence type="predicted"/>
<dbReference type="Pfam" id="PF13795">
    <property type="entry name" value="HupE_UreJ_2"/>
    <property type="match status" value="1"/>
</dbReference>
<feature type="chain" id="PRO_5030882151" description="HupE/UreJ family protein" evidence="2">
    <location>
        <begin position="24"/>
        <end position="385"/>
    </location>
</feature>
<name>A0A7W5BEE9_9BURK</name>
<evidence type="ECO:0000256" key="2">
    <source>
        <dbReference type="SAM" id="SignalP"/>
    </source>
</evidence>
<gene>
    <name evidence="3" type="ORF">FHS03_004468</name>
</gene>
<evidence type="ECO:0008006" key="5">
    <source>
        <dbReference type="Google" id="ProtNLM"/>
    </source>
</evidence>
<dbReference type="InterPro" id="IPR018247">
    <property type="entry name" value="EF_Hand_1_Ca_BS"/>
</dbReference>
<keyword evidence="2" id="KW-0732">Signal</keyword>
<protein>
    <recommendedName>
        <fullName evidence="5">HupE/UreJ family protein</fullName>
    </recommendedName>
</protein>
<feature type="transmembrane region" description="Helical" evidence="1">
    <location>
        <begin position="356"/>
        <end position="374"/>
    </location>
</feature>
<organism evidence="3 4">
    <name type="scientific">Pseudoduganella violacea</name>
    <dbReference type="NCBI Taxonomy" id="1715466"/>
    <lineage>
        <taxon>Bacteria</taxon>
        <taxon>Pseudomonadati</taxon>
        <taxon>Pseudomonadota</taxon>
        <taxon>Betaproteobacteria</taxon>
        <taxon>Burkholderiales</taxon>
        <taxon>Oxalobacteraceae</taxon>
        <taxon>Telluria group</taxon>
        <taxon>Pseudoduganella</taxon>
    </lineage>
</organism>
<feature type="signal peptide" evidence="2">
    <location>
        <begin position="1"/>
        <end position="23"/>
    </location>
</feature>
<comment type="caution">
    <text evidence="3">The sequence shown here is derived from an EMBL/GenBank/DDBJ whole genome shotgun (WGS) entry which is preliminary data.</text>
</comment>
<feature type="transmembrane region" description="Helical" evidence="1">
    <location>
        <begin position="319"/>
        <end position="344"/>
    </location>
</feature>
<reference evidence="3 4" key="1">
    <citation type="submission" date="2020-08" db="EMBL/GenBank/DDBJ databases">
        <title>Genomic Encyclopedia of Type Strains, Phase III (KMG-III): the genomes of soil and plant-associated and newly described type strains.</title>
        <authorList>
            <person name="Whitman W."/>
        </authorList>
    </citation>
    <scope>NUCLEOTIDE SEQUENCE [LARGE SCALE GENOMIC DNA]</scope>
    <source>
        <strain evidence="3 4">CECT 8897</strain>
    </source>
</reference>
<feature type="transmembrane region" description="Helical" evidence="1">
    <location>
        <begin position="238"/>
        <end position="261"/>
    </location>
</feature>
<feature type="transmembrane region" description="Helical" evidence="1">
    <location>
        <begin position="196"/>
        <end position="217"/>
    </location>
</feature>
<evidence type="ECO:0000313" key="4">
    <source>
        <dbReference type="Proteomes" id="UP000541535"/>
    </source>
</evidence>
<dbReference type="PROSITE" id="PS00018">
    <property type="entry name" value="EF_HAND_1"/>
    <property type="match status" value="1"/>
</dbReference>
<feature type="transmembrane region" description="Helical" evidence="1">
    <location>
        <begin position="267"/>
        <end position="286"/>
    </location>
</feature>
<keyword evidence="1" id="KW-1133">Transmembrane helix</keyword>
<dbReference type="RefSeq" id="WP_183443113.1">
    <property type="nucleotide sequence ID" value="NZ_JACHXD010000016.1"/>
</dbReference>
<sequence length="385" mass="41594">MMRRLKNLLLISLLMLPVSAAFAHKPSDSYLSLELKGRQIEGQWDIALRDLDFVLGLDSDGDGRLTWGEVRSHHGRIAAYALSRLDISTGAAPGHASGMCQIGAGELLIDRHTDGSYAVLRLHGECAAVPAQLKLSYRLFSDTDAQHRGLLRIRLGESVQTAILGGDRPQQTVQANGGTARWHAFLEYARLGVQHIWAGFDHILFLLSLLLPAVLVWREHGWRQADSLSAATIDVCKIVTAFTLAHSITLSISALELLALPSRLVEAAIAASVIVAALNNLVPFMLRKRWMAAFGFGLVHGFGFAGVLAGLGLPAGSTLLSLAGFNLGVELGQLAIVALFLPLTYVLRATWFYQRALLRGGSAAIALLASVWLLERSLDMQLAGI</sequence>
<dbReference type="Proteomes" id="UP000541535">
    <property type="component" value="Unassembled WGS sequence"/>
</dbReference>
<accession>A0A7W5BEE9</accession>